<feature type="binding site" evidence="10">
    <location>
        <position position="62"/>
    </location>
    <ligand>
        <name>Zn(2+)</name>
        <dbReference type="ChEBI" id="CHEBI:29105"/>
        <label>1</label>
        <note>catalytic</note>
    </ligand>
</feature>
<dbReference type="PANTHER" id="PTHR46018:SF2">
    <property type="entry name" value="ZINC PHOSPHODIESTERASE ELAC PROTEIN 1"/>
    <property type="match status" value="1"/>
</dbReference>
<comment type="catalytic activity">
    <reaction evidence="10">
        <text>Endonucleolytic cleavage of RNA, removing extra 3' nucleotides from tRNA precursor, generating 3' termini of tRNAs. A 3'-hydroxy group is left at the tRNA terminus and a 5'-phosphoryl group is left at the trailer molecule.</text>
        <dbReference type="EC" id="3.1.26.11"/>
    </reaction>
</comment>
<dbReference type="GO" id="GO:0042802">
    <property type="term" value="F:identical protein binding"/>
    <property type="evidence" value="ECO:0007669"/>
    <property type="project" value="UniProtKB-ARBA"/>
</dbReference>
<dbReference type="SUPFAM" id="SSF56281">
    <property type="entry name" value="Metallo-hydrolase/oxidoreductase"/>
    <property type="match status" value="1"/>
</dbReference>
<comment type="similarity">
    <text evidence="10">Belongs to the RNase Z family.</text>
</comment>
<proteinExistence type="inferred from homology"/>
<keyword evidence="5 10" id="KW-0479">Metal-binding</keyword>
<evidence type="ECO:0000256" key="2">
    <source>
        <dbReference type="ARBA" id="ARBA00012477"/>
    </source>
</evidence>
<comment type="subunit">
    <text evidence="1 10">Homodimer.</text>
</comment>
<dbReference type="InterPro" id="IPR013471">
    <property type="entry name" value="RNase_Z/BN"/>
</dbReference>
<dbReference type="FunFam" id="3.60.15.10:FF:000002">
    <property type="entry name" value="Ribonuclease Z"/>
    <property type="match status" value="1"/>
</dbReference>
<dbReference type="HAMAP" id="MF_01818">
    <property type="entry name" value="RNase_Z_BN"/>
    <property type="match status" value="1"/>
</dbReference>
<feature type="binding site" evidence="10">
    <location>
        <position position="67"/>
    </location>
    <ligand>
        <name>Zn(2+)</name>
        <dbReference type="ChEBI" id="CHEBI:29105"/>
        <label>2</label>
        <note>catalytic</note>
    </ligand>
</feature>
<evidence type="ECO:0000256" key="7">
    <source>
        <dbReference type="ARBA" id="ARBA00022801"/>
    </source>
</evidence>
<evidence type="ECO:0000256" key="8">
    <source>
        <dbReference type="ARBA" id="ARBA00022833"/>
    </source>
</evidence>
<dbReference type="GO" id="GO:0042781">
    <property type="term" value="F:3'-tRNA processing endoribonuclease activity"/>
    <property type="evidence" value="ECO:0007669"/>
    <property type="project" value="UniProtKB-UniRule"/>
</dbReference>
<protein>
    <recommendedName>
        <fullName evidence="2 10">Ribonuclease Z</fullName>
        <shortName evidence="10">RNase Z</shortName>
        <ecNumber evidence="2 10">3.1.26.11</ecNumber>
    </recommendedName>
    <alternativeName>
        <fullName evidence="10">tRNA 3 endonuclease</fullName>
    </alternativeName>
    <alternativeName>
        <fullName evidence="10">tRNase Z</fullName>
    </alternativeName>
</protein>
<evidence type="ECO:0000256" key="5">
    <source>
        <dbReference type="ARBA" id="ARBA00022723"/>
    </source>
</evidence>
<feature type="binding site" evidence="10">
    <location>
        <position position="210"/>
    </location>
    <ligand>
        <name>Zn(2+)</name>
        <dbReference type="ChEBI" id="CHEBI:29105"/>
        <label>1</label>
        <note>catalytic</note>
    </ligand>
</feature>
<dbReference type="EMBL" id="JACXIZ010000027">
    <property type="protein sequence ID" value="MBD2846757.1"/>
    <property type="molecule type" value="Genomic_DNA"/>
</dbReference>
<accession>A0A927BUU9</accession>
<comment type="function">
    <text evidence="9 10">Zinc phosphodiesterase, which displays some tRNA 3'-processing endonuclease activity. Probably involved in tRNA maturation, by removing a 3'-trailer from precursor tRNA.</text>
</comment>
<dbReference type="Pfam" id="PF23023">
    <property type="entry name" value="Anti-Pycsar_Apyc1"/>
    <property type="match status" value="1"/>
</dbReference>
<name>A0A927BUU9_9BACL</name>
<feature type="binding site" evidence="10">
    <location>
        <position position="268"/>
    </location>
    <ligand>
        <name>Zn(2+)</name>
        <dbReference type="ChEBI" id="CHEBI:29105"/>
        <label>2</label>
        <note>catalytic</note>
    </ligand>
</feature>
<evidence type="ECO:0000313" key="12">
    <source>
        <dbReference type="Proteomes" id="UP000621560"/>
    </source>
</evidence>
<reference evidence="11" key="1">
    <citation type="submission" date="2020-09" db="EMBL/GenBank/DDBJ databases">
        <title>A novel bacterium of genus Paenibacillus, isolated from South China Sea.</title>
        <authorList>
            <person name="Huang H."/>
            <person name="Mo K."/>
            <person name="Hu Y."/>
        </authorList>
    </citation>
    <scope>NUCLEOTIDE SEQUENCE</scope>
    <source>
        <strain evidence="11">IB182496</strain>
    </source>
</reference>
<dbReference type="InterPro" id="IPR036866">
    <property type="entry name" value="RibonucZ/Hydroxyglut_hydro"/>
</dbReference>
<feature type="binding site" evidence="10">
    <location>
        <position position="210"/>
    </location>
    <ligand>
        <name>Zn(2+)</name>
        <dbReference type="ChEBI" id="CHEBI:29105"/>
        <label>2</label>
        <note>catalytic</note>
    </ligand>
</feature>
<sequence length="311" mass="33945">MELLFLGTSAGRPVQGRNVTAAALLLPQERGVWLFDCGEGTQHQLMRAGVKLTKLQQIFITHMHGDHTFGLPGLLSTRSSLGTEEPLRLYGPSGLRDWVQRTLALTDTRLGYALEITEVRPGAIYEDERLRVVTDTLEHRVACYGYRIEEKPQRGRLKAELLQGLGVPFGPLYGQLKEGQDVQLPDGLLIRSDDVTEPARSGRIVTILGDTRPCANAVRLAQGADLVVHEATFDAALEDKALAYGHSTTVQAAHTASEAGARRLLLTHFSARFTEADMAQLAEEARALFPATETASDFAVVAVRHANRADA</sequence>
<dbReference type="AlphaFoldDB" id="A0A927BUU9"/>
<comment type="caution">
    <text evidence="11">The sequence shown here is derived from an EMBL/GenBank/DDBJ whole genome shotgun (WGS) entry which is preliminary data.</text>
</comment>
<dbReference type="NCBIfam" id="NF000801">
    <property type="entry name" value="PRK00055.1-3"/>
    <property type="match status" value="1"/>
</dbReference>
<feature type="binding site" evidence="10">
    <location>
        <position position="66"/>
    </location>
    <ligand>
        <name>Zn(2+)</name>
        <dbReference type="ChEBI" id="CHEBI:29105"/>
        <label>2</label>
        <note>catalytic</note>
    </ligand>
</feature>
<organism evidence="11 12">
    <name type="scientific">Paenibacillus sabuli</name>
    <dbReference type="NCBI Taxonomy" id="2772509"/>
    <lineage>
        <taxon>Bacteria</taxon>
        <taxon>Bacillati</taxon>
        <taxon>Bacillota</taxon>
        <taxon>Bacilli</taxon>
        <taxon>Bacillales</taxon>
        <taxon>Paenibacillaceae</taxon>
        <taxon>Paenibacillus</taxon>
    </lineage>
</organism>
<keyword evidence="12" id="KW-1185">Reference proteome</keyword>
<dbReference type="EC" id="3.1.26.11" evidence="2 10"/>
<evidence type="ECO:0000256" key="10">
    <source>
        <dbReference type="HAMAP-Rule" id="MF_01818"/>
    </source>
</evidence>
<keyword evidence="8 10" id="KW-0862">Zinc</keyword>
<keyword evidence="6 10" id="KW-0255">Endonuclease</keyword>
<feature type="active site" description="Proton acceptor" evidence="10">
    <location>
        <position position="66"/>
    </location>
</feature>
<dbReference type="Gene3D" id="3.60.15.10">
    <property type="entry name" value="Ribonuclease Z/Hydroxyacylglutathione hydrolase-like"/>
    <property type="match status" value="1"/>
</dbReference>
<comment type="cofactor">
    <cofactor evidence="10">
        <name>Zn(2+)</name>
        <dbReference type="ChEBI" id="CHEBI:29105"/>
    </cofactor>
    <text evidence="10">Binds 2 Zn(2+) ions.</text>
</comment>
<evidence type="ECO:0000256" key="9">
    <source>
        <dbReference type="ARBA" id="ARBA00057812"/>
    </source>
</evidence>
<feature type="binding site" evidence="10">
    <location>
        <position position="139"/>
    </location>
    <ligand>
        <name>Zn(2+)</name>
        <dbReference type="ChEBI" id="CHEBI:29105"/>
        <label>1</label>
        <note>catalytic</note>
    </ligand>
</feature>
<dbReference type="RefSeq" id="WP_190919434.1">
    <property type="nucleotide sequence ID" value="NZ_JACXIZ010000027.1"/>
</dbReference>
<evidence type="ECO:0000313" key="11">
    <source>
        <dbReference type="EMBL" id="MBD2846757.1"/>
    </source>
</evidence>
<keyword evidence="7 10" id="KW-0378">Hydrolase</keyword>
<keyword evidence="4 10" id="KW-0540">Nuclease</keyword>
<dbReference type="GO" id="GO:0008270">
    <property type="term" value="F:zinc ion binding"/>
    <property type="evidence" value="ECO:0007669"/>
    <property type="project" value="UniProtKB-UniRule"/>
</dbReference>
<evidence type="ECO:0000256" key="3">
    <source>
        <dbReference type="ARBA" id="ARBA00022694"/>
    </source>
</evidence>
<evidence type="ECO:0000256" key="1">
    <source>
        <dbReference type="ARBA" id="ARBA00011738"/>
    </source>
</evidence>
<gene>
    <name evidence="10 11" type="primary">rnz</name>
    <name evidence="11" type="ORF">IDH44_16290</name>
</gene>
<evidence type="ECO:0000256" key="4">
    <source>
        <dbReference type="ARBA" id="ARBA00022722"/>
    </source>
</evidence>
<dbReference type="NCBIfam" id="TIGR02651">
    <property type="entry name" value="RNase_Z"/>
    <property type="match status" value="1"/>
</dbReference>
<dbReference type="PANTHER" id="PTHR46018">
    <property type="entry name" value="ZINC PHOSPHODIESTERASE ELAC PROTEIN 1"/>
    <property type="match status" value="1"/>
</dbReference>
<evidence type="ECO:0000256" key="6">
    <source>
        <dbReference type="ARBA" id="ARBA00022759"/>
    </source>
</evidence>
<keyword evidence="3 10" id="KW-0819">tRNA processing</keyword>
<dbReference type="Proteomes" id="UP000621560">
    <property type="component" value="Unassembled WGS sequence"/>
</dbReference>
<feature type="binding site" evidence="10">
    <location>
        <position position="64"/>
    </location>
    <ligand>
        <name>Zn(2+)</name>
        <dbReference type="ChEBI" id="CHEBI:29105"/>
        <label>1</label>
        <note>catalytic</note>
    </ligand>
</feature>
<dbReference type="CDD" id="cd07717">
    <property type="entry name" value="RNaseZ_ZiPD-like_MBL-fold"/>
    <property type="match status" value="1"/>
</dbReference>